<dbReference type="PANTHER" id="PTHR22754:SF32">
    <property type="entry name" value="DISCO-INTERACTING PROTEIN 2"/>
    <property type="match status" value="1"/>
</dbReference>
<evidence type="ECO:0000313" key="4">
    <source>
        <dbReference type="Proteomes" id="UP000310016"/>
    </source>
</evidence>
<dbReference type="GO" id="GO:0005886">
    <property type="term" value="C:plasma membrane"/>
    <property type="evidence" value="ECO:0007669"/>
    <property type="project" value="TreeGrafter"/>
</dbReference>
<dbReference type="OrthoDB" id="6297021at2"/>
<dbReference type="GO" id="GO:0006633">
    <property type="term" value="P:fatty acid biosynthetic process"/>
    <property type="evidence" value="ECO:0007669"/>
    <property type="project" value="TreeGrafter"/>
</dbReference>
<protein>
    <submittedName>
        <fullName evidence="3">Acyl--CoA ligase</fullName>
    </submittedName>
</protein>
<dbReference type="RefSeq" id="WP_136775166.1">
    <property type="nucleotide sequence ID" value="NZ_CP156074.1"/>
</dbReference>
<dbReference type="InterPro" id="IPR042099">
    <property type="entry name" value="ANL_N_sf"/>
</dbReference>
<dbReference type="PANTHER" id="PTHR22754">
    <property type="entry name" value="DISCO-INTERACTING PROTEIN 2 DIP2 -RELATED"/>
    <property type="match status" value="1"/>
</dbReference>
<dbReference type="SUPFAM" id="SSF56801">
    <property type="entry name" value="Acetyl-CoA synthetase-like"/>
    <property type="match status" value="1"/>
</dbReference>
<dbReference type="InterPro" id="IPR045851">
    <property type="entry name" value="AMP-bd_C_sf"/>
</dbReference>
<name>A0A4U0P5I6_9NEIS</name>
<dbReference type="Gene3D" id="3.30.300.30">
    <property type="match status" value="1"/>
</dbReference>
<dbReference type="EMBL" id="SUMF01000067">
    <property type="protein sequence ID" value="TJZ62549.1"/>
    <property type="molecule type" value="Genomic_DNA"/>
</dbReference>
<dbReference type="InterPro" id="IPR000873">
    <property type="entry name" value="AMP-dep_synth/lig_dom"/>
</dbReference>
<dbReference type="PROSITE" id="PS00455">
    <property type="entry name" value="AMP_BINDING"/>
    <property type="match status" value="1"/>
</dbReference>
<dbReference type="AlphaFoldDB" id="A0A4U0P5I6"/>
<comment type="caution">
    <text evidence="3">The sequence shown here is derived from an EMBL/GenBank/DDBJ whole genome shotgun (WGS) entry which is preliminary data.</text>
</comment>
<dbReference type="GO" id="GO:0016874">
    <property type="term" value="F:ligase activity"/>
    <property type="evidence" value="ECO:0007669"/>
    <property type="project" value="UniProtKB-KW"/>
</dbReference>
<keyword evidence="4" id="KW-1185">Reference proteome</keyword>
<dbReference type="GO" id="GO:0070566">
    <property type="term" value="F:adenylyltransferase activity"/>
    <property type="evidence" value="ECO:0007669"/>
    <property type="project" value="TreeGrafter"/>
</dbReference>
<reference evidence="3 4" key="1">
    <citation type="submission" date="2019-04" db="EMBL/GenBank/DDBJ databases">
        <title>Chitiniphilus eburnea sp. nov., a novel chitinolytic bacterium isolated from aquaculture sludge.</title>
        <authorList>
            <person name="Sheng M."/>
        </authorList>
    </citation>
    <scope>NUCLEOTIDE SEQUENCE [LARGE SCALE GENOMIC DNA]</scope>
    <source>
        <strain evidence="3 4">HX-2-15</strain>
    </source>
</reference>
<dbReference type="Pfam" id="PF00501">
    <property type="entry name" value="AMP-binding"/>
    <property type="match status" value="1"/>
</dbReference>
<comment type="similarity">
    <text evidence="1">Belongs to the ATP-dependent AMP-binding enzyme family.</text>
</comment>
<dbReference type="Gene3D" id="3.40.50.12780">
    <property type="entry name" value="N-terminal domain of ligase-like"/>
    <property type="match status" value="1"/>
</dbReference>
<sequence>MNPLTEPTLGAAWARRVCDTPDRTALIFDDRPWRYRDLAVAADGIATTLAGRGVGVGARVILLLDNGPTFIAAFLACQLLGAIPVPASPRGNAERMTYLCHDSGAMLILIEPALAERHRALHSAQPYSALLLEVTAAPDHPPCAVTPADCGECAFIQYTSGSTGHAKGVMISHAAVLENIRAFTERMALGEADVFASLLPLFHDMGLVCFALAPLLLGHPLVLYRQDATSLYAWLTGIGRYGATVTGAPDSLLQIANRVVTDPADYPLHSLRLLICGSEPVRRDSVDTFGARFGIGHAIKPAYGMAELTLCATLTPHDAAYRVDAAGRVASGRAVPGVGIWVRGADGIPTQTPGVTGEILVESPARMLGYWNRPDASAAALSAGRVATGDVGCLDNEGWLYVIGRSKNLLVRGGEKYNPHDIEDAAQGFAAIRRAGVVQQDHGRIVAVLETDRLLLGDAPTLRELAAAIRRAAHARAGIAPDACWFIGAGRIPLTENGKMQHAVLRRLIDSGTLAPVWSDTPLEAADAA</sequence>
<accession>A0A4U0P5I6</accession>
<proteinExistence type="inferred from homology"/>
<evidence type="ECO:0000259" key="2">
    <source>
        <dbReference type="Pfam" id="PF00501"/>
    </source>
</evidence>
<evidence type="ECO:0000256" key="1">
    <source>
        <dbReference type="ARBA" id="ARBA00006432"/>
    </source>
</evidence>
<organism evidence="3 4">
    <name type="scientific">Chitiniphilus eburneus</name>
    <dbReference type="NCBI Taxonomy" id="2571148"/>
    <lineage>
        <taxon>Bacteria</taxon>
        <taxon>Pseudomonadati</taxon>
        <taxon>Pseudomonadota</taxon>
        <taxon>Betaproteobacteria</taxon>
        <taxon>Neisseriales</taxon>
        <taxon>Chitinibacteraceae</taxon>
        <taxon>Chitiniphilus</taxon>
    </lineage>
</organism>
<evidence type="ECO:0000313" key="3">
    <source>
        <dbReference type="EMBL" id="TJZ62549.1"/>
    </source>
</evidence>
<dbReference type="InterPro" id="IPR020845">
    <property type="entry name" value="AMP-binding_CS"/>
</dbReference>
<keyword evidence="3" id="KW-0436">Ligase</keyword>
<feature type="domain" description="AMP-dependent synthetase/ligase" evidence="2">
    <location>
        <begin position="16"/>
        <end position="371"/>
    </location>
</feature>
<dbReference type="Proteomes" id="UP000310016">
    <property type="component" value="Unassembled WGS sequence"/>
</dbReference>
<gene>
    <name evidence="3" type="ORF">FAZ21_19875</name>
</gene>